<evidence type="ECO:0000313" key="1">
    <source>
        <dbReference type="EMBL" id="PIN99538.1"/>
    </source>
</evidence>
<proteinExistence type="predicted"/>
<organism evidence="1 2">
    <name type="scientific">Aquarana catesbeiana</name>
    <name type="common">American bullfrog</name>
    <name type="synonym">Rana catesbeiana</name>
    <dbReference type="NCBI Taxonomy" id="8400"/>
    <lineage>
        <taxon>Eukaryota</taxon>
        <taxon>Metazoa</taxon>
        <taxon>Chordata</taxon>
        <taxon>Craniata</taxon>
        <taxon>Vertebrata</taxon>
        <taxon>Euteleostomi</taxon>
        <taxon>Amphibia</taxon>
        <taxon>Batrachia</taxon>
        <taxon>Anura</taxon>
        <taxon>Neobatrachia</taxon>
        <taxon>Ranoidea</taxon>
        <taxon>Ranidae</taxon>
        <taxon>Aquarana</taxon>
    </lineage>
</organism>
<protein>
    <submittedName>
        <fullName evidence="1">Uncharacterized protein</fullName>
    </submittedName>
</protein>
<dbReference type="OrthoDB" id="71500at2759"/>
<dbReference type="AlphaFoldDB" id="A0A2G9P8E7"/>
<keyword evidence="2" id="KW-1185">Reference proteome</keyword>
<gene>
    <name evidence="1" type="ORF">AB205_0026900</name>
</gene>
<dbReference type="EMBL" id="KV922499">
    <property type="protein sequence ID" value="PIN99538.1"/>
    <property type="molecule type" value="Genomic_DNA"/>
</dbReference>
<sequence length="68" mass="7410">MSPTDAFNGRVQDVISYTINIGLIDKLSSCFLSVQGPLDENPKISLFLQAATTLLYELCRLCISVSGK</sequence>
<reference evidence="2" key="1">
    <citation type="journal article" date="2017" name="Nat. Commun.">
        <title>The North American bullfrog draft genome provides insight into hormonal regulation of long noncoding RNA.</title>
        <authorList>
            <person name="Hammond S.A."/>
            <person name="Warren R.L."/>
            <person name="Vandervalk B.P."/>
            <person name="Kucuk E."/>
            <person name="Khan H."/>
            <person name="Gibb E.A."/>
            <person name="Pandoh P."/>
            <person name="Kirk H."/>
            <person name="Zhao Y."/>
            <person name="Jones M."/>
            <person name="Mungall A.J."/>
            <person name="Coope R."/>
            <person name="Pleasance S."/>
            <person name="Moore R.A."/>
            <person name="Holt R.A."/>
            <person name="Round J.M."/>
            <person name="Ohora S."/>
            <person name="Walle B.V."/>
            <person name="Veldhoen N."/>
            <person name="Helbing C.C."/>
            <person name="Birol I."/>
        </authorList>
    </citation>
    <scope>NUCLEOTIDE SEQUENCE [LARGE SCALE GENOMIC DNA]</scope>
</reference>
<name>A0A2G9P8E7_AQUCT</name>
<dbReference type="Proteomes" id="UP000228934">
    <property type="component" value="Unassembled WGS sequence"/>
</dbReference>
<accession>A0A2G9P8E7</accession>
<evidence type="ECO:0000313" key="2">
    <source>
        <dbReference type="Proteomes" id="UP000228934"/>
    </source>
</evidence>